<dbReference type="InterPro" id="IPR002637">
    <property type="entry name" value="RdgB/HAM1"/>
</dbReference>
<evidence type="ECO:0000256" key="9">
    <source>
        <dbReference type="ARBA" id="ARBA00052017"/>
    </source>
</evidence>
<keyword evidence="6 10" id="KW-0460">Magnesium</keyword>
<feature type="binding site" evidence="10">
    <location>
        <begin position="179"/>
        <end position="180"/>
    </location>
    <ligand>
        <name>substrate</name>
    </ligand>
</feature>
<evidence type="ECO:0000256" key="4">
    <source>
        <dbReference type="ARBA" id="ARBA00022741"/>
    </source>
</evidence>
<comment type="subunit">
    <text evidence="2 10">Homodimer.</text>
</comment>
<feature type="binding site" evidence="10">
    <location>
        <begin position="152"/>
        <end position="155"/>
    </location>
    <ligand>
        <name>substrate</name>
    </ligand>
</feature>
<dbReference type="EC" id="3.6.1.66" evidence="10"/>
<dbReference type="PANTHER" id="PTHR11067:SF9">
    <property type="entry name" value="INOSINE TRIPHOSPHATE PYROPHOSPHATASE"/>
    <property type="match status" value="1"/>
</dbReference>
<feature type="binding site" evidence="10">
    <location>
        <position position="174"/>
    </location>
    <ligand>
        <name>substrate</name>
    </ligand>
</feature>
<dbReference type="FunFam" id="3.90.950.10:FF:000001">
    <property type="entry name" value="dITP/XTP pyrophosphatase"/>
    <property type="match status" value="1"/>
</dbReference>
<proteinExistence type="inferred from homology"/>
<feature type="binding site" evidence="10">
    <location>
        <position position="70"/>
    </location>
    <ligand>
        <name>substrate</name>
    </ligand>
</feature>
<sequence>MKILLSTKNRHKLREISEIFFNSNYEIESAYDYVKDMDIEESGNSFEENAILKAVEISKLIDHYVIADDSGIVVDALGGAPGVYSARFAGENATDDENNKLLLEKLGNLPMDKRTAKYVCVIALAKGGKLITTTQGECHGFIGYEYKGTNGFGYDPIFVLPDGRHMAELSPEEKNRISHRFMALISLKRYLEQNRLK</sequence>
<name>A0A2J6WRF4_9BACT</name>
<dbReference type="GO" id="GO:0009117">
    <property type="term" value="P:nucleotide metabolic process"/>
    <property type="evidence" value="ECO:0007669"/>
    <property type="project" value="UniProtKB-KW"/>
</dbReference>
<reference evidence="12 13" key="1">
    <citation type="submission" date="2018-01" db="EMBL/GenBank/DDBJ databases">
        <title>Metagenomic assembled genomes from two thermal pools in the Uzon Caldera, Kamchatka, Russia.</title>
        <authorList>
            <person name="Wilkins L."/>
            <person name="Ettinger C."/>
        </authorList>
    </citation>
    <scope>NUCLEOTIDE SEQUENCE [LARGE SCALE GENOMIC DNA]</scope>
    <source>
        <strain evidence="12">ZAV-05</strain>
    </source>
</reference>
<comment type="caution">
    <text evidence="12">The sequence shown here is derived from an EMBL/GenBank/DDBJ whole genome shotgun (WGS) entry which is preliminary data.</text>
</comment>
<dbReference type="Pfam" id="PF01725">
    <property type="entry name" value="Ham1p_like"/>
    <property type="match status" value="1"/>
</dbReference>
<dbReference type="GO" id="GO:0000166">
    <property type="term" value="F:nucleotide binding"/>
    <property type="evidence" value="ECO:0007669"/>
    <property type="project" value="UniProtKB-KW"/>
</dbReference>
<dbReference type="GO" id="GO:0036222">
    <property type="term" value="F:XTP diphosphatase activity"/>
    <property type="evidence" value="ECO:0007669"/>
    <property type="project" value="UniProtKB-UniRule"/>
</dbReference>
<organism evidence="12 13">
    <name type="scientific">Calditerrivibrio nitroreducens</name>
    <dbReference type="NCBI Taxonomy" id="477976"/>
    <lineage>
        <taxon>Bacteria</taxon>
        <taxon>Pseudomonadati</taxon>
        <taxon>Deferribacterota</taxon>
        <taxon>Deferribacteres</taxon>
        <taxon>Deferribacterales</taxon>
        <taxon>Calditerrivibrionaceae</taxon>
    </lineage>
</organism>
<evidence type="ECO:0000256" key="3">
    <source>
        <dbReference type="ARBA" id="ARBA00022723"/>
    </source>
</evidence>
<feature type="binding site" evidence="10">
    <location>
        <position position="40"/>
    </location>
    <ligand>
        <name>Mg(2+)</name>
        <dbReference type="ChEBI" id="CHEBI:18420"/>
    </ligand>
</feature>
<evidence type="ECO:0000256" key="2">
    <source>
        <dbReference type="ARBA" id="ARBA00011738"/>
    </source>
</evidence>
<evidence type="ECO:0000313" key="12">
    <source>
        <dbReference type="EMBL" id="PMP72978.1"/>
    </source>
</evidence>
<accession>A0A2J6WRF4</accession>
<dbReference type="HAMAP" id="MF_01405">
    <property type="entry name" value="Non_canon_purine_NTPase"/>
    <property type="match status" value="1"/>
</dbReference>
<evidence type="ECO:0000256" key="7">
    <source>
        <dbReference type="ARBA" id="ARBA00023080"/>
    </source>
</evidence>
<comment type="catalytic activity">
    <reaction evidence="10">
        <text>ITP + H2O = IMP + diphosphate + H(+)</text>
        <dbReference type="Rhea" id="RHEA:29399"/>
        <dbReference type="ChEBI" id="CHEBI:15377"/>
        <dbReference type="ChEBI" id="CHEBI:15378"/>
        <dbReference type="ChEBI" id="CHEBI:33019"/>
        <dbReference type="ChEBI" id="CHEBI:58053"/>
        <dbReference type="ChEBI" id="CHEBI:61402"/>
        <dbReference type="EC" id="3.6.1.66"/>
    </reaction>
</comment>
<evidence type="ECO:0000256" key="10">
    <source>
        <dbReference type="HAMAP-Rule" id="MF_01405"/>
    </source>
</evidence>
<feature type="binding site" evidence="10">
    <location>
        <position position="69"/>
    </location>
    <ligand>
        <name>Mg(2+)</name>
        <dbReference type="ChEBI" id="CHEBI:18420"/>
    </ligand>
</feature>
<keyword evidence="3 10" id="KW-0479">Metal-binding</keyword>
<keyword evidence="7 10" id="KW-0546">Nucleotide metabolism</keyword>
<evidence type="ECO:0000313" key="13">
    <source>
        <dbReference type="Proteomes" id="UP000242881"/>
    </source>
</evidence>
<dbReference type="EMBL" id="PNIN01000006">
    <property type="protein sequence ID" value="PMP72978.1"/>
    <property type="molecule type" value="Genomic_DNA"/>
</dbReference>
<comment type="similarity">
    <text evidence="1 10 11">Belongs to the HAM1 NTPase family.</text>
</comment>
<evidence type="ECO:0000256" key="8">
    <source>
        <dbReference type="ARBA" id="ARBA00051875"/>
    </source>
</evidence>
<evidence type="ECO:0000256" key="5">
    <source>
        <dbReference type="ARBA" id="ARBA00022801"/>
    </source>
</evidence>
<feature type="active site" description="Proton acceptor" evidence="10">
    <location>
        <position position="69"/>
    </location>
</feature>
<dbReference type="InterPro" id="IPR020922">
    <property type="entry name" value="dITP/XTP_pyrophosphatase"/>
</dbReference>
<comment type="catalytic activity">
    <reaction evidence="8 10">
        <text>dITP + H2O = dIMP + diphosphate + H(+)</text>
        <dbReference type="Rhea" id="RHEA:28342"/>
        <dbReference type="ChEBI" id="CHEBI:15377"/>
        <dbReference type="ChEBI" id="CHEBI:15378"/>
        <dbReference type="ChEBI" id="CHEBI:33019"/>
        <dbReference type="ChEBI" id="CHEBI:61194"/>
        <dbReference type="ChEBI" id="CHEBI:61382"/>
        <dbReference type="EC" id="3.6.1.66"/>
    </reaction>
</comment>
<dbReference type="NCBIfam" id="TIGR00042">
    <property type="entry name" value="RdgB/HAM1 family non-canonical purine NTP pyrophosphatase"/>
    <property type="match status" value="1"/>
</dbReference>
<dbReference type="GO" id="GO:0009146">
    <property type="term" value="P:purine nucleoside triphosphate catabolic process"/>
    <property type="evidence" value="ECO:0007669"/>
    <property type="project" value="UniProtKB-UniRule"/>
</dbReference>
<evidence type="ECO:0000256" key="6">
    <source>
        <dbReference type="ARBA" id="ARBA00022842"/>
    </source>
</evidence>
<dbReference type="GO" id="GO:0036220">
    <property type="term" value="F:ITP diphosphatase activity"/>
    <property type="evidence" value="ECO:0007669"/>
    <property type="project" value="UniProtKB-UniRule"/>
</dbReference>
<dbReference type="Proteomes" id="UP000242881">
    <property type="component" value="Unassembled WGS sequence"/>
</dbReference>
<dbReference type="SUPFAM" id="SSF52972">
    <property type="entry name" value="ITPase-like"/>
    <property type="match status" value="1"/>
</dbReference>
<dbReference type="InterPro" id="IPR029001">
    <property type="entry name" value="ITPase-like_fam"/>
</dbReference>
<feature type="binding site" evidence="10">
    <location>
        <begin position="7"/>
        <end position="12"/>
    </location>
    <ligand>
        <name>substrate</name>
    </ligand>
</feature>
<dbReference type="PANTHER" id="PTHR11067">
    <property type="entry name" value="INOSINE TRIPHOSPHATE PYROPHOSPHATASE/HAM1 PROTEIN"/>
    <property type="match status" value="1"/>
</dbReference>
<dbReference type="NCBIfam" id="NF011397">
    <property type="entry name" value="PRK14822.1"/>
    <property type="match status" value="1"/>
</dbReference>
<protein>
    <recommendedName>
        <fullName evidence="10">dITP/XTP pyrophosphatase</fullName>
        <ecNumber evidence="10">3.6.1.66</ecNumber>
    </recommendedName>
    <alternativeName>
        <fullName evidence="10">Non-canonical purine NTP pyrophosphatase</fullName>
    </alternativeName>
    <alternativeName>
        <fullName evidence="10">Non-standard purine NTP pyrophosphatase</fullName>
    </alternativeName>
    <alternativeName>
        <fullName evidence="10">Nucleoside-triphosphate diphosphatase</fullName>
    </alternativeName>
    <alternativeName>
        <fullName evidence="10">Nucleoside-triphosphate pyrophosphatase</fullName>
        <shortName evidence="10">NTPase</shortName>
    </alternativeName>
</protein>
<dbReference type="GO" id="GO:0046872">
    <property type="term" value="F:metal ion binding"/>
    <property type="evidence" value="ECO:0007669"/>
    <property type="project" value="UniProtKB-KW"/>
</dbReference>
<gene>
    <name evidence="12" type="ORF">C0187_00370</name>
</gene>
<comment type="function">
    <text evidence="10">Pyrophosphatase that catalyzes the hydrolysis of nucleoside triphosphates to their monophosphate derivatives, with a high preference for the non-canonical purine nucleotides XTP (xanthosine triphosphate), dITP (deoxyinosine triphosphate) and ITP. Seems to function as a house-cleaning enzyme that removes non-canonical purine nucleotides from the nucleotide pool, thus preventing their incorporation into DNA/RNA and avoiding chromosomal lesions.</text>
</comment>
<dbReference type="GO" id="GO:0017111">
    <property type="term" value="F:ribonucleoside triphosphate phosphatase activity"/>
    <property type="evidence" value="ECO:0007669"/>
    <property type="project" value="InterPro"/>
</dbReference>
<keyword evidence="4 10" id="KW-0547">Nucleotide-binding</keyword>
<dbReference type="AlphaFoldDB" id="A0A2J6WRF4"/>
<dbReference type="Gene3D" id="3.90.950.10">
    <property type="match status" value="1"/>
</dbReference>
<dbReference type="CDD" id="cd00515">
    <property type="entry name" value="HAM1"/>
    <property type="match status" value="1"/>
</dbReference>
<dbReference type="GO" id="GO:0005829">
    <property type="term" value="C:cytosol"/>
    <property type="evidence" value="ECO:0007669"/>
    <property type="project" value="TreeGrafter"/>
</dbReference>
<evidence type="ECO:0000256" key="1">
    <source>
        <dbReference type="ARBA" id="ARBA00008023"/>
    </source>
</evidence>
<comment type="cofactor">
    <cofactor evidence="10">
        <name>Mg(2+)</name>
        <dbReference type="ChEBI" id="CHEBI:18420"/>
    </cofactor>
    <text evidence="10">Binds 1 Mg(2+) ion per subunit.</text>
</comment>
<dbReference type="GO" id="GO:0035870">
    <property type="term" value="F:dITP diphosphatase activity"/>
    <property type="evidence" value="ECO:0007669"/>
    <property type="project" value="UniProtKB-UniRule"/>
</dbReference>
<keyword evidence="5 10" id="KW-0378">Hydrolase</keyword>
<evidence type="ECO:0000256" key="11">
    <source>
        <dbReference type="RuleBase" id="RU003781"/>
    </source>
</evidence>
<dbReference type="RefSeq" id="WP_424606046.1">
    <property type="nucleotide sequence ID" value="NZ_JBNAVA010000010.1"/>
</dbReference>
<comment type="catalytic activity">
    <reaction evidence="9 10">
        <text>XTP + H2O = XMP + diphosphate + H(+)</text>
        <dbReference type="Rhea" id="RHEA:28610"/>
        <dbReference type="ChEBI" id="CHEBI:15377"/>
        <dbReference type="ChEBI" id="CHEBI:15378"/>
        <dbReference type="ChEBI" id="CHEBI:33019"/>
        <dbReference type="ChEBI" id="CHEBI:57464"/>
        <dbReference type="ChEBI" id="CHEBI:61314"/>
        <dbReference type="EC" id="3.6.1.66"/>
    </reaction>
</comment>